<dbReference type="EMBL" id="CAJPWZ010001773">
    <property type="protein sequence ID" value="CAG2223028.1"/>
    <property type="molecule type" value="Genomic_DNA"/>
</dbReference>
<name>A0A8S3SXD1_MYTED</name>
<feature type="region of interest" description="Disordered" evidence="4">
    <location>
        <begin position="1"/>
        <end position="21"/>
    </location>
</feature>
<dbReference type="Pfam" id="PF12796">
    <property type="entry name" value="Ank_2"/>
    <property type="match status" value="1"/>
</dbReference>
<keyword evidence="6" id="KW-1185">Reference proteome</keyword>
<evidence type="ECO:0000256" key="2">
    <source>
        <dbReference type="ARBA" id="ARBA00023043"/>
    </source>
</evidence>
<dbReference type="AlphaFoldDB" id="A0A8S3SXD1"/>
<dbReference type="Proteomes" id="UP000683360">
    <property type="component" value="Unassembled WGS sequence"/>
</dbReference>
<feature type="compositionally biased region" description="Basic residues" evidence="4">
    <location>
        <begin position="1"/>
        <end position="13"/>
    </location>
</feature>
<evidence type="ECO:0000256" key="1">
    <source>
        <dbReference type="ARBA" id="ARBA00022737"/>
    </source>
</evidence>
<dbReference type="Pfam" id="PF00023">
    <property type="entry name" value="Ank"/>
    <property type="match status" value="1"/>
</dbReference>
<dbReference type="Gene3D" id="1.25.40.20">
    <property type="entry name" value="Ankyrin repeat-containing domain"/>
    <property type="match status" value="2"/>
</dbReference>
<dbReference type="SUPFAM" id="SSF48403">
    <property type="entry name" value="Ankyrin repeat"/>
    <property type="match status" value="1"/>
</dbReference>
<dbReference type="InterPro" id="IPR002110">
    <property type="entry name" value="Ankyrin_rpt"/>
</dbReference>
<dbReference type="InterPro" id="IPR051637">
    <property type="entry name" value="Ank_repeat_dom-contain_49"/>
</dbReference>
<accession>A0A8S3SXD1</accession>
<gene>
    <name evidence="5" type="ORF">MEDL_36340</name>
</gene>
<dbReference type="OrthoDB" id="10252328at2759"/>
<sequence>MLQIQRSKHKRRNTSTFSSKNENLDGKIDIENLLTKGADINARNKWGQTPLQYAAIADCLQNIEIMTKYSGIDINSRDINGYNALQSLIAANDGESINLDDNLPVMSTSDTLSSDDADIIKMIQRLHGPKKKTFSIDLRKSLQVLVNAGIDVNHQTTFGDEYDLSSLRALLSSRDVLGRTPWNLMIGGVGYTTSAENLKTILSYGVSPEVRDTLGNTVLHTICGVSHGEAYGDVLKYLLEIGADINAQNMYGESVLSLTLSDHIFNIFCEFNADCKIYDRWGRSALVSIMKYRPCQIYS</sequence>
<evidence type="ECO:0000256" key="3">
    <source>
        <dbReference type="PROSITE-ProRule" id="PRU00023"/>
    </source>
</evidence>
<dbReference type="SMART" id="SM00248">
    <property type="entry name" value="ANK"/>
    <property type="match status" value="2"/>
</dbReference>
<reference evidence="5" key="1">
    <citation type="submission" date="2021-03" db="EMBL/GenBank/DDBJ databases">
        <authorList>
            <person name="Bekaert M."/>
        </authorList>
    </citation>
    <scope>NUCLEOTIDE SEQUENCE</scope>
</reference>
<evidence type="ECO:0000313" key="5">
    <source>
        <dbReference type="EMBL" id="CAG2223028.1"/>
    </source>
</evidence>
<proteinExistence type="predicted"/>
<keyword evidence="2 3" id="KW-0040">ANK repeat</keyword>
<feature type="repeat" description="ANK" evidence="3">
    <location>
        <begin position="214"/>
        <end position="250"/>
    </location>
</feature>
<protein>
    <submittedName>
        <fullName evidence="5">Uncharacterized protein</fullName>
    </submittedName>
</protein>
<keyword evidence="1" id="KW-0677">Repeat</keyword>
<dbReference type="InterPro" id="IPR036770">
    <property type="entry name" value="Ankyrin_rpt-contain_sf"/>
</dbReference>
<dbReference type="PANTHER" id="PTHR24180">
    <property type="entry name" value="CYCLIN-DEPENDENT KINASE INHIBITOR 2C-RELATED"/>
    <property type="match status" value="1"/>
</dbReference>
<organism evidence="5 6">
    <name type="scientific">Mytilus edulis</name>
    <name type="common">Blue mussel</name>
    <dbReference type="NCBI Taxonomy" id="6550"/>
    <lineage>
        <taxon>Eukaryota</taxon>
        <taxon>Metazoa</taxon>
        <taxon>Spiralia</taxon>
        <taxon>Lophotrochozoa</taxon>
        <taxon>Mollusca</taxon>
        <taxon>Bivalvia</taxon>
        <taxon>Autobranchia</taxon>
        <taxon>Pteriomorphia</taxon>
        <taxon>Mytilida</taxon>
        <taxon>Mytiloidea</taxon>
        <taxon>Mytilidae</taxon>
        <taxon>Mytilinae</taxon>
        <taxon>Mytilus</taxon>
    </lineage>
</organism>
<evidence type="ECO:0000313" key="6">
    <source>
        <dbReference type="Proteomes" id="UP000683360"/>
    </source>
</evidence>
<dbReference type="PROSITE" id="PS50088">
    <property type="entry name" value="ANK_REPEAT"/>
    <property type="match status" value="1"/>
</dbReference>
<dbReference type="PANTHER" id="PTHR24180:SF45">
    <property type="entry name" value="POLY [ADP-RIBOSE] POLYMERASE TANKYRASE"/>
    <property type="match status" value="1"/>
</dbReference>
<dbReference type="PROSITE" id="PS50297">
    <property type="entry name" value="ANK_REP_REGION"/>
    <property type="match status" value="1"/>
</dbReference>
<evidence type="ECO:0000256" key="4">
    <source>
        <dbReference type="SAM" id="MobiDB-lite"/>
    </source>
</evidence>
<comment type="caution">
    <text evidence="5">The sequence shown here is derived from an EMBL/GenBank/DDBJ whole genome shotgun (WGS) entry which is preliminary data.</text>
</comment>